<keyword evidence="1" id="KW-0812">Transmembrane</keyword>
<feature type="transmembrane region" description="Helical" evidence="1">
    <location>
        <begin position="131"/>
        <end position="150"/>
    </location>
</feature>
<keyword evidence="1" id="KW-1133">Transmembrane helix</keyword>
<reference evidence="2" key="1">
    <citation type="journal article" date="2024" name="Environ. Microbiol. Rep.">
        <title>Hiding in plain sight: The discovery of complete genomes of 11 hypothetical spindle-shaped viruses that putatively infect mesophilic ammonia-oxidizing archaea.</title>
        <authorList>
            <person name="Ni Y."/>
            <person name="Xu T."/>
            <person name="Yan S."/>
            <person name="Chen L."/>
            <person name="Wang Y."/>
        </authorList>
    </citation>
    <scope>NUCLEOTIDE SEQUENCE</scope>
    <source>
        <strain evidence="2">NMH1</strain>
    </source>
</reference>
<protein>
    <submittedName>
        <fullName evidence="2">ORF11</fullName>
    </submittedName>
</protein>
<reference evidence="2" key="2">
    <citation type="submission" date="2024-03" db="EMBL/GenBank/DDBJ databases">
        <authorList>
            <person name="Ni Y."/>
            <person name="Xu T."/>
            <person name="Yan S."/>
            <person name="Chen L."/>
            <person name="Wang Y."/>
        </authorList>
    </citation>
    <scope>NUCLEOTIDE SEQUENCE</scope>
    <source>
        <strain evidence="2">NMH1</strain>
    </source>
</reference>
<keyword evidence="1" id="KW-0472">Membrane</keyword>
<accession>A0AAT9J760</accession>
<feature type="transmembrane region" description="Helical" evidence="1">
    <location>
        <begin position="156"/>
        <end position="178"/>
    </location>
</feature>
<dbReference type="EMBL" id="BK067784">
    <property type="protein sequence ID" value="DBA51777.1"/>
    <property type="molecule type" value="Genomic_DNA"/>
</dbReference>
<sequence length="184" mass="20131">MDTPIVIIITAYIFSFAFLGVQAVVGDPMGIEMKVYDSDTGGFTGTDLRTSINNISDTFAGCYDSTNSLIGGFGNQTYVTEIECTYADPTNQWISGTNSTFSNLSYQTAQMQLTMADQDSVTDNPITQAGAMVYLIFQVMSGTYVFNLLAYMGIPLIFVTGISMIYIILISIWTIMLLRGNNIN</sequence>
<evidence type="ECO:0000256" key="1">
    <source>
        <dbReference type="SAM" id="Phobius"/>
    </source>
</evidence>
<organism evidence="2">
    <name type="scientific">Nitrosopumilaceae spindle-shaped virus</name>
    <dbReference type="NCBI Taxonomy" id="3065433"/>
    <lineage>
        <taxon>Viruses</taxon>
    </lineage>
</organism>
<evidence type="ECO:0000313" key="2">
    <source>
        <dbReference type="EMBL" id="DBA51777.1"/>
    </source>
</evidence>
<name>A0AAT9J760_9VIRU</name>
<proteinExistence type="predicted"/>
<feature type="transmembrane region" description="Helical" evidence="1">
    <location>
        <begin position="6"/>
        <end position="25"/>
    </location>
</feature>